<reference evidence="1 2" key="1">
    <citation type="submission" date="2023-10" db="EMBL/GenBank/DDBJ databases">
        <title>Whole Genome based description of the genera Actinobaculum and Actinotignum reveals a complex phylogenetic relationship within the species included in the genus Actinotignum.</title>
        <authorList>
            <person name="Jensen C.S."/>
            <person name="Dargis R."/>
            <person name="Kemp M."/>
            <person name="Christensen J.J."/>
        </authorList>
    </citation>
    <scope>NUCLEOTIDE SEQUENCE [LARGE SCALE GENOMIC DNA]</scope>
    <source>
        <strain evidence="1 2">SLA_B974</strain>
    </source>
</reference>
<gene>
    <name evidence="1" type="ORF">R6G86_08065</name>
</gene>
<accession>A0ABU5GC74</accession>
<proteinExistence type="predicted"/>
<dbReference type="EMBL" id="JAWNGA010000016">
    <property type="protein sequence ID" value="MDY5133691.1"/>
    <property type="molecule type" value="Genomic_DNA"/>
</dbReference>
<protein>
    <submittedName>
        <fullName evidence="1">Uncharacterized protein</fullName>
    </submittedName>
</protein>
<organism evidence="1 2">
    <name type="scientific">Actinotignum urinale</name>
    <dbReference type="NCBI Taxonomy" id="190146"/>
    <lineage>
        <taxon>Bacteria</taxon>
        <taxon>Bacillati</taxon>
        <taxon>Actinomycetota</taxon>
        <taxon>Actinomycetes</taxon>
        <taxon>Actinomycetales</taxon>
        <taxon>Actinomycetaceae</taxon>
        <taxon>Actinotignum</taxon>
    </lineage>
</organism>
<evidence type="ECO:0000313" key="1">
    <source>
        <dbReference type="EMBL" id="MDY5133691.1"/>
    </source>
</evidence>
<keyword evidence="2" id="KW-1185">Reference proteome</keyword>
<comment type="caution">
    <text evidence="1">The sequence shown here is derived from an EMBL/GenBank/DDBJ whole genome shotgun (WGS) entry which is preliminary data.</text>
</comment>
<sequence length="83" mass="9111">MTIEEKADEPTSHDAQARTLPFIKPVRLLVLVEVLILITSSIGRKGKQLVFVPYGLISTTIPTNYDDSYAALHVRAAIVAFVS</sequence>
<dbReference type="RefSeq" id="WP_180962127.1">
    <property type="nucleotide sequence ID" value="NZ_CP126967.1"/>
</dbReference>
<name>A0ABU5GC74_9ACTO</name>
<evidence type="ECO:0000313" key="2">
    <source>
        <dbReference type="Proteomes" id="UP001275049"/>
    </source>
</evidence>
<dbReference type="Proteomes" id="UP001275049">
    <property type="component" value="Unassembled WGS sequence"/>
</dbReference>